<dbReference type="RefSeq" id="WP_278228945.1">
    <property type="nucleotide sequence ID" value="NZ_JAOWLY010000006.1"/>
</dbReference>
<accession>A0A9X4NGX9</accession>
<name>A0A9X4NGX9_9LACT</name>
<sequence length="138" mass="15625">MEYKKIEIIPLGESHLRIHDLKTEKVLFIAEGGFSTKIERSSVISDKMFGQINSTSGTSIIRVIKGYDEEQIIRPEVNTNLLYSRSIFPSLQGKIHSGAHRLISMLSGVIAQNKKKLILFLPKCLKKTVPHLNLFEPH</sequence>
<evidence type="ECO:0000313" key="3">
    <source>
        <dbReference type="Proteomes" id="UP001152614"/>
    </source>
</evidence>
<dbReference type="InterPro" id="IPR049237">
    <property type="entry name" value="DUF2264_C"/>
</dbReference>
<proteinExistence type="predicted"/>
<feature type="domain" description="DUF2264" evidence="1">
    <location>
        <begin position="14"/>
        <end position="114"/>
    </location>
</feature>
<dbReference type="EMBL" id="JAOWLY010000006">
    <property type="protein sequence ID" value="MDG4983893.1"/>
    <property type="molecule type" value="Genomic_DNA"/>
</dbReference>
<dbReference type="AlphaFoldDB" id="A0A9X4NGX9"/>
<dbReference type="Proteomes" id="UP001152614">
    <property type="component" value="Unassembled WGS sequence"/>
</dbReference>
<evidence type="ECO:0000313" key="2">
    <source>
        <dbReference type="EMBL" id="MDG4983893.1"/>
    </source>
</evidence>
<gene>
    <name evidence="2" type="ORF">OGZ51_07030</name>
</gene>
<protein>
    <recommendedName>
        <fullName evidence="1">DUF2264 domain-containing protein</fullName>
    </recommendedName>
</protein>
<evidence type="ECO:0000259" key="1">
    <source>
        <dbReference type="Pfam" id="PF20938"/>
    </source>
</evidence>
<dbReference type="Pfam" id="PF20938">
    <property type="entry name" value="DUF2264_C"/>
    <property type="match status" value="1"/>
</dbReference>
<reference evidence="2" key="2">
    <citation type="journal article" date="2023" name="Food Microbiol.">
        <title>Evaluation of the fermentation potential of lactic acid bacteria isolated from herbs, fruits and vegetables as starter cultures in nut-based milk alternatives.</title>
        <authorList>
            <person name="Huang W."/>
            <person name="Dong A."/>
            <person name="Pham H.T."/>
            <person name="Zhou C."/>
            <person name="Huo Z."/>
            <person name="Watjen A.P."/>
            <person name="Prakash S."/>
            <person name="Bang-Berthelsen C.H."/>
            <person name="Turner M.S."/>
        </authorList>
    </citation>
    <scope>NUCLEOTIDE SEQUENCE</scope>
    <source>
        <strain evidence="2">3</strain>
    </source>
</reference>
<comment type="caution">
    <text evidence="2">The sequence shown here is derived from an EMBL/GenBank/DDBJ whole genome shotgun (WGS) entry which is preliminary data.</text>
</comment>
<organism evidence="2 3">
    <name type="scientific">Lactococcus lactis</name>
    <dbReference type="NCBI Taxonomy" id="1358"/>
    <lineage>
        <taxon>Bacteria</taxon>
        <taxon>Bacillati</taxon>
        <taxon>Bacillota</taxon>
        <taxon>Bacilli</taxon>
        <taxon>Lactobacillales</taxon>
        <taxon>Streptococcaceae</taxon>
        <taxon>Lactococcus</taxon>
    </lineage>
</organism>
<reference evidence="2" key="1">
    <citation type="submission" date="2022-10" db="EMBL/GenBank/DDBJ databases">
        <authorList>
            <person name="Turner M.S."/>
            <person name="Huang W."/>
        </authorList>
    </citation>
    <scope>NUCLEOTIDE SEQUENCE</scope>
    <source>
        <strain evidence="2">3</strain>
    </source>
</reference>